<dbReference type="Pfam" id="PF26636">
    <property type="entry name" value="DUF8209"/>
    <property type="match status" value="1"/>
</dbReference>
<dbReference type="EMBL" id="JBHSUB010000004">
    <property type="protein sequence ID" value="MFC6377103.1"/>
    <property type="molecule type" value="Genomic_DNA"/>
</dbReference>
<dbReference type="NCBIfam" id="NF045926">
    <property type="entry name" value="STM2901_fam"/>
    <property type="match status" value="1"/>
</dbReference>
<reference evidence="2" key="1">
    <citation type="journal article" date="2019" name="Int. J. Syst. Evol. Microbiol.">
        <title>The Global Catalogue of Microorganisms (GCM) 10K type strain sequencing project: providing services to taxonomists for standard genome sequencing and annotation.</title>
        <authorList>
            <consortium name="The Broad Institute Genomics Platform"/>
            <consortium name="The Broad Institute Genome Sequencing Center for Infectious Disease"/>
            <person name="Wu L."/>
            <person name="Ma J."/>
        </authorList>
    </citation>
    <scope>NUCLEOTIDE SEQUENCE [LARGE SCALE GENOMIC DNA]</scope>
    <source>
        <strain evidence="2">CGMCC 1.18518</strain>
    </source>
</reference>
<accession>A0ABW1VXN6</accession>
<comment type="caution">
    <text evidence="1">The sequence shown here is derived from an EMBL/GenBank/DDBJ whole genome shotgun (WGS) entry which is preliminary data.</text>
</comment>
<evidence type="ECO:0000313" key="1">
    <source>
        <dbReference type="EMBL" id="MFC6377103.1"/>
    </source>
</evidence>
<dbReference type="RefSeq" id="WP_385946318.1">
    <property type="nucleotide sequence ID" value="NZ_JBHSUB010000004.1"/>
</dbReference>
<dbReference type="InterPro" id="IPR058064">
    <property type="entry name" value="STM2901-like"/>
</dbReference>
<proteinExistence type="predicted"/>
<sequence>MDTTEELKGTYYFNGLPNLTPQELLFRVLVDETQKQLGVQDIVAVAGLIPGNNNINVPGKPNTATPGTSVASIFFRKHLSCQFRRRILPTLTAKSFSLRRLKIFWVNNLGAFVGRAVPVVGWVILAKDVAQISFRTVHRYNLIVRPEDKIW</sequence>
<keyword evidence="2" id="KW-1185">Reference proteome</keyword>
<evidence type="ECO:0000313" key="2">
    <source>
        <dbReference type="Proteomes" id="UP001596230"/>
    </source>
</evidence>
<dbReference type="InterPro" id="IPR058522">
    <property type="entry name" value="DUF8209"/>
</dbReference>
<dbReference type="Proteomes" id="UP001596230">
    <property type="component" value="Unassembled WGS sequence"/>
</dbReference>
<organism evidence="1 2">
    <name type="scientific">Tatumella terrea</name>
    <dbReference type="NCBI Taxonomy" id="419007"/>
    <lineage>
        <taxon>Bacteria</taxon>
        <taxon>Pseudomonadati</taxon>
        <taxon>Pseudomonadota</taxon>
        <taxon>Gammaproteobacteria</taxon>
        <taxon>Enterobacterales</taxon>
        <taxon>Erwiniaceae</taxon>
        <taxon>Tatumella</taxon>
    </lineage>
</organism>
<protein>
    <submittedName>
        <fullName evidence="1">STM2901 family protein</fullName>
    </submittedName>
</protein>
<gene>
    <name evidence="1" type="ORF">ACFP9W_03155</name>
</gene>
<name>A0ABW1VXN6_9GAMM</name>